<feature type="transmembrane region" description="Helical" evidence="7">
    <location>
        <begin position="226"/>
        <end position="245"/>
    </location>
</feature>
<dbReference type="InterPro" id="IPR052337">
    <property type="entry name" value="SAT4-like"/>
</dbReference>
<evidence type="ECO:0000259" key="8">
    <source>
        <dbReference type="Pfam" id="PF20684"/>
    </source>
</evidence>
<dbReference type="EMBL" id="ML996170">
    <property type="protein sequence ID" value="KAF2732862.1"/>
    <property type="molecule type" value="Genomic_DNA"/>
</dbReference>
<gene>
    <name evidence="9" type="ORF">EJ04DRAFT_607044</name>
</gene>
<dbReference type="GO" id="GO:0016020">
    <property type="term" value="C:membrane"/>
    <property type="evidence" value="ECO:0007669"/>
    <property type="project" value="UniProtKB-SubCell"/>
</dbReference>
<feature type="transmembrane region" description="Helical" evidence="7">
    <location>
        <begin position="110"/>
        <end position="128"/>
    </location>
</feature>
<evidence type="ECO:0000256" key="4">
    <source>
        <dbReference type="ARBA" id="ARBA00023136"/>
    </source>
</evidence>
<proteinExistence type="inferred from homology"/>
<keyword evidence="4 7" id="KW-0472">Membrane</keyword>
<comment type="subcellular location">
    <subcellularLocation>
        <location evidence="1">Membrane</location>
        <topology evidence="1">Multi-pass membrane protein</topology>
    </subcellularLocation>
</comment>
<feature type="domain" description="Rhodopsin" evidence="8">
    <location>
        <begin position="46"/>
        <end position="285"/>
    </location>
</feature>
<evidence type="ECO:0000256" key="6">
    <source>
        <dbReference type="SAM" id="MobiDB-lite"/>
    </source>
</evidence>
<dbReference type="Pfam" id="PF20684">
    <property type="entry name" value="Fung_rhodopsin"/>
    <property type="match status" value="1"/>
</dbReference>
<dbReference type="OrthoDB" id="4682787at2759"/>
<reference evidence="9" key="1">
    <citation type="journal article" date="2020" name="Stud. Mycol.">
        <title>101 Dothideomycetes genomes: a test case for predicting lifestyles and emergence of pathogens.</title>
        <authorList>
            <person name="Haridas S."/>
            <person name="Albert R."/>
            <person name="Binder M."/>
            <person name="Bloem J."/>
            <person name="Labutti K."/>
            <person name="Salamov A."/>
            <person name="Andreopoulos B."/>
            <person name="Baker S."/>
            <person name="Barry K."/>
            <person name="Bills G."/>
            <person name="Bluhm B."/>
            <person name="Cannon C."/>
            <person name="Castanera R."/>
            <person name="Culley D."/>
            <person name="Daum C."/>
            <person name="Ezra D."/>
            <person name="Gonzalez J."/>
            <person name="Henrissat B."/>
            <person name="Kuo A."/>
            <person name="Liang C."/>
            <person name="Lipzen A."/>
            <person name="Lutzoni F."/>
            <person name="Magnuson J."/>
            <person name="Mondo S."/>
            <person name="Nolan M."/>
            <person name="Ohm R."/>
            <person name="Pangilinan J."/>
            <person name="Park H.-J."/>
            <person name="Ramirez L."/>
            <person name="Alfaro M."/>
            <person name="Sun H."/>
            <person name="Tritt A."/>
            <person name="Yoshinaga Y."/>
            <person name="Zwiers L.-H."/>
            <person name="Turgeon B."/>
            <person name="Goodwin S."/>
            <person name="Spatafora J."/>
            <person name="Crous P."/>
            <person name="Grigoriev I."/>
        </authorList>
    </citation>
    <scope>NUCLEOTIDE SEQUENCE</scope>
    <source>
        <strain evidence="9">CBS 125425</strain>
    </source>
</reference>
<keyword evidence="2 7" id="KW-0812">Transmembrane</keyword>
<dbReference type="Proteomes" id="UP000799444">
    <property type="component" value="Unassembled WGS sequence"/>
</dbReference>
<organism evidence="9 10">
    <name type="scientific">Polyplosphaeria fusca</name>
    <dbReference type="NCBI Taxonomy" id="682080"/>
    <lineage>
        <taxon>Eukaryota</taxon>
        <taxon>Fungi</taxon>
        <taxon>Dikarya</taxon>
        <taxon>Ascomycota</taxon>
        <taxon>Pezizomycotina</taxon>
        <taxon>Dothideomycetes</taxon>
        <taxon>Pleosporomycetidae</taxon>
        <taxon>Pleosporales</taxon>
        <taxon>Tetraplosphaeriaceae</taxon>
        <taxon>Polyplosphaeria</taxon>
    </lineage>
</organism>
<evidence type="ECO:0000256" key="1">
    <source>
        <dbReference type="ARBA" id="ARBA00004141"/>
    </source>
</evidence>
<feature type="transmembrane region" description="Helical" evidence="7">
    <location>
        <begin position="257"/>
        <end position="281"/>
    </location>
</feature>
<feature type="transmembrane region" description="Helical" evidence="7">
    <location>
        <begin position="140"/>
        <end position="164"/>
    </location>
</feature>
<evidence type="ECO:0000313" key="10">
    <source>
        <dbReference type="Proteomes" id="UP000799444"/>
    </source>
</evidence>
<keyword evidence="10" id="KW-1185">Reference proteome</keyword>
<feature type="transmembrane region" description="Helical" evidence="7">
    <location>
        <begin position="66"/>
        <end position="90"/>
    </location>
</feature>
<dbReference type="PANTHER" id="PTHR33048">
    <property type="entry name" value="PTH11-LIKE INTEGRAL MEMBRANE PROTEIN (AFU_ORTHOLOGUE AFUA_5G11245)"/>
    <property type="match status" value="1"/>
</dbReference>
<evidence type="ECO:0000256" key="3">
    <source>
        <dbReference type="ARBA" id="ARBA00022989"/>
    </source>
</evidence>
<evidence type="ECO:0000256" key="2">
    <source>
        <dbReference type="ARBA" id="ARBA00022692"/>
    </source>
</evidence>
<dbReference type="InterPro" id="IPR049326">
    <property type="entry name" value="Rhodopsin_dom_fungi"/>
</dbReference>
<evidence type="ECO:0000256" key="7">
    <source>
        <dbReference type="SAM" id="Phobius"/>
    </source>
</evidence>
<feature type="compositionally biased region" description="Low complexity" evidence="6">
    <location>
        <begin position="362"/>
        <end position="377"/>
    </location>
</feature>
<evidence type="ECO:0000313" key="9">
    <source>
        <dbReference type="EMBL" id="KAF2732862.1"/>
    </source>
</evidence>
<feature type="transmembrane region" description="Helical" evidence="7">
    <location>
        <begin position="26"/>
        <end position="45"/>
    </location>
</feature>
<feature type="transmembrane region" description="Helical" evidence="7">
    <location>
        <begin position="184"/>
        <end position="214"/>
    </location>
</feature>
<sequence>MNLTRPVAPAPPGITANFDNPPNEAVLAYSTLITTLVCATIFTWFRLLVKLCIVRKFHLEDYIIPFAWIATIGHAVPQFLIYDFAPIIHSWDMRLETLSTLLVYHRVGNIFYNLSIMFIKIAMLIQVLRCFVPRGSQSKTYYAVHVMLWVTAMYYIAVIIAMLLSCTPIKKAWSPRIKGKCHGWGVITMTTAIFNLASDLAILALCQWVIWAVVQVDRKQRLKLSVVFCAGIIPSVFAALCLYYNNMTMHGIDIVHSSALMSLACYGEMASGIFVLFLPVLPRFLSWLKQKPLLPTYLSRDRARASSRLDFSDIGVVERDEDHNGRSLWHISYSQHNGEIGSEQKIWDGQDYRYVLPKTAHSGAKSISGDSSSCSAKTDGSDNV</sequence>
<dbReference type="AlphaFoldDB" id="A0A9P4QX98"/>
<accession>A0A9P4QX98</accession>
<name>A0A9P4QX98_9PLEO</name>
<keyword evidence="3 7" id="KW-1133">Transmembrane helix</keyword>
<dbReference type="PANTHER" id="PTHR33048:SF47">
    <property type="entry name" value="INTEGRAL MEMBRANE PROTEIN-RELATED"/>
    <property type="match status" value="1"/>
</dbReference>
<evidence type="ECO:0000256" key="5">
    <source>
        <dbReference type="ARBA" id="ARBA00038359"/>
    </source>
</evidence>
<feature type="region of interest" description="Disordered" evidence="6">
    <location>
        <begin position="362"/>
        <end position="384"/>
    </location>
</feature>
<comment type="similarity">
    <text evidence="5">Belongs to the SAT4 family.</text>
</comment>
<protein>
    <recommendedName>
        <fullName evidence="8">Rhodopsin domain-containing protein</fullName>
    </recommendedName>
</protein>
<comment type="caution">
    <text evidence="9">The sequence shown here is derived from an EMBL/GenBank/DDBJ whole genome shotgun (WGS) entry which is preliminary data.</text>
</comment>